<evidence type="ECO:0000313" key="2">
    <source>
        <dbReference type="Ensembl" id="ENSORLP00020027852.1"/>
    </source>
</evidence>
<reference evidence="2 3" key="2">
    <citation type="submission" date="2017-04" db="EMBL/GenBank/DDBJ databases">
        <title>CpG methylation of centromeres and impact of large insertions on vertebrate speciation.</title>
        <authorList>
            <person name="Ichikawa K."/>
            <person name="Yoshimura J."/>
            <person name="Morishita S."/>
        </authorList>
    </citation>
    <scope>NUCLEOTIDE SEQUENCE</scope>
    <source>
        <strain evidence="2 3">HNI</strain>
    </source>
</reference>
<feature type="compositionally biased region" description="Pro residues" evidence="1">
    <location>
        <begin position="101"/>
        <end position="118"/>
    </location>
</feature>
<protein>
    <submittedName>
        <fullName evidence="2">Uncharacterized protein</fullName>
    </submittedName>
</protein>
<reference evidence="2" key="3">
    <citation type="submission" date="2025-08" db="UniProtKB">
        <authorList>
            <consortium name="Ensembl"/>
        </authorList>
    </citation>
    <scope>IDENTIFICATION</scope>
    <source>
        <strain evidence="2">HNI</strain>
    </source>
</reference>
<dbReference type="Ensembl" id="ENSORLT00020016693.1">
    <property type="protein sequence ID" value="ENSORLP00020027852.1"/>
    <property type="gene ID" value="ENSORLG00020011009.1"/>
</dbReference>
<proteinExistence type="predicted"/>
<feature type="compositionally biased region" description="Polar residues" evidence="1">
    <location>
        <begin position="144"/>
        <end position="160"/>
    </location>
</feature>
<dbReference type="AlphaFoldDB" id="A0A3P9M460"/>
<accession>A0A3P9M460</accession>
<reference evidence="2" key="4">
    <citation type="submission" date="2025-09" db="UniProtKB">
        <authorList>
            <consortium name="Ensembl"/>
        </authorList>
    </citation>
    <scope>IDENTIFICATION</scope>
    <source>
        <strain evidence="2">HNI</strain>
    </source>
</reference>
<organism evidence="2 3">
    <name type="scientific">Oryzias latipes</name>
    <name type="common">Japanese rice fish</name>
    <name type="synonym">Japanese killifish</name>
    <dbReference type="NCBI Taxonomy" id="8090"/>
    <lineage>
        <taxon>Eukaryota</taxon>
        <taxon>Metazoa</taxon>
        <taxon>Chordata</taxon>
        <taxon>Craniata</taxon>
        <taxon>Vertebrata</taxon>
        <taxon>Euteleostomi</taxon>
        <taxon>Actinopterygii</taxon>
        <taxon>Neopterygii</taxon>
        <taxon>Teleostei</taxon>
        <taxon>Neoteleostei</taxon>
        <taxon>Acanthomorphata</taxon>
        <taxon>Ovalentaria</taxon>
        <taxon>Atherinomorphae</taxon>
        <taxon>Beloniformes</taxon>
        <taxon>Adrianichthyidae</taxon>
        <taxon>Oryziinae</taxon>
        <taxon>Oryzias</taxon>
    </lineage>
</organism>
<name>A0A3P9M460_ORYLA</name>
<feature type="region of interest" description="Disordered" evidence="1">
    <location>
        <begin position="91"/>
        <end position="196"/>
    </location>
</feature>
<dbReference type="Proteomes" id="UP000265180">
    <property type="component" value="Chromosome 16"/>
</dbReference>
<feature type="compositionally biased region" description="Polar residues" evidence="1">
    <location>
        <begin position="28"/>
        <end position="41"/>
    </location>
</feature>
<sequence length="196" mass="21045">MSGLPSKEQNCLGVWSPVLSPVPPAGRTTDTGKSTDVSPEQVSPLPARPSRKTPGLAGLPGPSHLFRTLGCITSISLYGGVGVAHRTVQKQFTPRESTQPSHPPTRPAPAGPPWGPPKPESREAPGDRECKLQPPRSAGRAQHRSPSQESTPAKQPTTTLEFWEPPTQSPGMGQGPQRETRPTLQTTNHPFHSWSR</sequence>
<reference key="1">
    <citation type="journal article" date="2007" name="Nature">
        <title>The medaka draft genome and insights into vertebrate genome evolution.</title>
        <authorList>
            <person name="Kasahara M."/>
            <person name="Naruse K."/>
            <person name="Sasaki S."/>
            <person name="Nakatani Y."/>
            <person name="Qu W."/>
            <person name="Ahsan B."/>
            <person name="Yamada T."/>
            <person name="Nagayasu Y."/>
            <person name="Doi K."/>
            <person name="Kasai Y."/>
            <person name="Jindo T."/>
            <person name="Kobayashi D."/>
            <person name="Shimada A."/>
            <person name="Toyoda A."/>
            <person name="Kuroki Y."/>
            <person name="Fujiyama A."/>
            <person name="Sasaki T."/>
            <person name="Shimizu A."/>
            <person name="Asakawa S."/>
            <person name="Shimizu N."/>
            <person name="Hashimoto S."/>
            <person name="Yang J."/>
            <person name="Lee Y."/>
            <person name="Matsushima K."/>
            <person name="Sugano S."/>
            <person name="Sakaizumi M."/>
            <person name="Narita T."/>
            <person name="Ohishi K."/>
            <person name="Haga S."/>
            <person name="Ohta F."/>
            <person name="Nomoto H."/>
            <person name="Nogata K."/>
            <person name="Morishita T."/>
            <person name="Endo T."/>
            <person name="Shin-I T."/>
            <person name="Takeda H."/>
            <person name="Morishita S."/>
            <person name="Kohara Y."/>
        </authorList>
    </citation>
    <scope>NUCLEOTIDE SEQUENCE [LARGE SCALE GENOMIC DNA]</scope>
    <source>
        <strain>Hd-rR</strain>
    </source>
</reference>
<feature type="compositionally biased region" description="Polar residues" evidence="1">
    <location>
        <begin position="182"/>
        <end position="196"/>
    </location>
</feature>
<evidence type="ECO:0000313" key="3">
    <source>
        <dbReference type="Proteomes" id="UP000265180"/>
    </source>
</evidence>
<evidence type="ECO:0000256" key="1">
    <source>
        <dbReference type="SAM" id="MobiDB-lite"/>
    </source>
</evidence>
<feature type="region of interest" description="Disordered" evidence="1">
    <location>
        <begin position="1"/>
        <end position="63"/>
    </location>
</feature>
<feature type="compositionally biased region" description="Basic and acidic residues" evidence="1">
    <location>
        <begin position="119"/>
        <end position="131"/>
    </location>
</feature>